<gene>
    <name evidence="3" type="ORF">FS935_23035</name>
</gene>
<evidence type="ECO:0000313" key="3">
    <source>
        <dbReference type="EMBL" id="TXC76144.1"/>
    </source>
</evidence>
<dbReference type="PROSITE" id="PS50994">
    <property type="entry name" value="INTEGRASE"/>
    <property type="match status" value="1"/>
</dbReference>
<evidence type="ECO:0000256" key="1">
    <source>
        <dbReference type="ARBA" id="ARBA00002286"/>
    </source>
</evidence>
<sequence length="292" mass="34003">MSKKFEAISFLRKEYSVVVLCNIFGVSKSGYYASLKRPKYQASKQDRRLLTRIKRIYSLYNGTYGAKRIAQYLKAKGRIVNHKKVARLMSEANIKAVVRLPKTTKESKGQSAGYVYENLLQRNFFASQPNQKWVTDMTEIQIGKDKFYLSVIMDLFNREIIAFKISSSPNLELIKDTLEAARKKRKLKTLKGVLIHSDQGSVYRSLKYHEWSQSMNFIPSMSRKANCWDNAVIESFFSQLKTEFPCFYPDIEKESLQLDLNGFIKFFNEKRIQAKLGFVSPKRYYLDYLSAV</sequence>
<evidence type="ECO:0000259" key="2">
    <source>
        <dbReference type="PROSITE" id="PS50994"/>
    </source>
</evidence>
<dbReference type="PANTHER" id="PTHR46889:SF4">
    <property type="entry name" value="TRANSPOSASE INSO FOR INSERTION SEQUENCE ELEMENT IS911B-RELATED"/>
    <property type="match status" value="1"/>
</dbReference>
<feature type="domain" description="Integrase catalytic" evidence="2">
    <location>
        <begin position="125"/>
        <end position="289"/>
    </location>
</feature>
<protein>
    <submittedName>
        <fullName evidence="3">IS3 family transposase</fullName>
    </submittedName>
</protein>
<reference evidence="3 4" key="1">
    <citation type="journal article" date="2005" name="Int. J. Syst. Evol. Microbiol.">
        <title>Bacillus litoralis sp. nov., isolated from a tidal flat of the Yellow Sea in Korea.</title>
        <authorList>
            <person name="Yoon J.H."/>
            <person name="Oh T.K."/>
        </authorList>
    </citation>
    <scope>NUCLEOTIDE SEQUENCE [LARGE SCALE GENOMIC DNA]</scope>
    <source>
        <strain evidence="3 4">SW-211</strain>
    </source>
</reference>
<dbReference type="EMBL" id="VOQF01000047">
    <property type="protein sequence ID" value="TXC76144.1"/>
    <property type="molecule type" value="Genomic_DNA"/>
</dbReference>
<dbReference type="InterPro" id="IPR001584">
    <property type="entry name" value="Integrase_cat-core"/>
</dbReference>
<dbReference type="Pfam" id="PF00665">
    <property type="entry name" value="rve"/>
    <property type="match status" value="1"/>
</dbReference>
<dbReference type="Proteomes" id="UP000321363">
    <property type="component" value="Unassembled WGS sequence"/>
</dbReference>
<dbReference type="Gene3D" id="3.30.420.10">
    <property type="entry name" value="Ribonuclease H-like superfamily/Ribonuclease H"/>
    <property type="match status" value="1"/>
</dbReference>
<dbReference type="InterPro" id="IPR050900">
    <property type="entry name" value="Transposase_IS3/IS150/IS904"/>
</dbReference>
<comment type="caution">
    <text evidence="3">The sequence shown here is derived from an EMBL/GenBank/DDBJ whole genome shotgun (WGS) entry which is preliminary data.</text>
</comment>
<dbReference type="InterPro" id="IPR048020">
    <property type="entry name" value="Transpos_IS3"/>
</dbReference>
<keyword evidence="4" id="KW-1185">Reference proteome</keyword>
<dbReference type="AlphaFoldDB" id="A0A5C6UU75"/>
<dbReference type="InterPro" id="IPR012337">
    <property type="entry name" value="RNaseH-like_sf"/>
</dbReference>
<dbReference type="GO" id="GO:0003676">
    <property type="term" value="F:nucleic acid binding"/>
    <property type="evidence" value="ECO:0007669"/>
    <property type="project" value="InterPro"/>
</dbReference>
<name>A0A5C6UU75_9BACI</name>
<comment type="function">
    <text evidence="1">Involved in the transposition of the insertion sequence.</text>
</comment>
<accession>A0A5C6UU75</accession>
<dbReference type="Pfam" id="PF13276">
    <property type="entry name" value="HTH_21"/>
    <property type="match status" value="1"/>
</dbReference>
<proteinExistence type="predicted"/>
<evidence type="ECO:0000313" key="4">
    <source>
        <dbReference type="Proteomes" id="UP000321363"/>
    </source>
</evidence>
<dbReference type="InterPro" id="IPR025948">
    <property type="entry name" value="HTH-like_dom"/>
</dbReference>
<dbReference type="GO" id="GO:0015074">
    <property type="term" value="P:DNA integration"/>
    <property type="evidence" value="ECO:0007669"/>
    <property type="project" value="InterPro"/>
</dbReference>
<dbReference type="NCBIfam" id="NF033516">
    <property type="entry name" value="transpos_IS3"/>
    <property type="match status" value="1"/>
</dbReference>
<organism evidence="3 4">
    <name type="scientific">Metabacillus litoralis</name>
    <dbReference type="NCBI Taxonomy" id="152268"/>
    <lineage>
        <taxon>Bacteria</taxon>
        <taxon>Bacillati</taxon>
        <taxon>Bacillota</taxon>
        <taxon>Bacilli</taxon>
        <taxon>Bacillales</taxon>
        <taxon>Bacillaceae</taxon>
        <taxon>Metabacillus</taxon>
    </lineage>
</organism>
<dbReference type="InterPro" id="IPR036397">
    <property type="entry name" value="RNaseH_sf"/>
</dbReference>
<dbReference type="PANTHER" id="PTHR46889">
    <property type="entry name" value="TRANSPOSASE INSF FOR INSERTION SEQUENCE IS3B-RELATED"/>
    <property type="match status" value="1"/>
</dbReference>
<dbReference type="SUPFAM" id="SSF53098">
    <property type="entry name" value="Ribonuclease H-like"/>
    <property type="match status" value="1"/>
</dbReference>